<sequence>MDACLASVVCLASRTHGFPSISRNISYRSSTRGLKRPPSHPQHSSVQRRSVGGTGITITDLVPRTPRQSVSRTSGTKE</sequence>
<evidence type="ECO:0000256" key="1">
    <source>
        <dbReference type="SAM" id="MobiDB-lite"/>
    </source>
</evidence>
<dbReference type="Proteomes" id="UP000324222">
    <property type="component" value="Unassembled WGS sequence"/>
</dbReference>
<protein>
    <submittedName>
        <fullName evidence="2">Uncharacterized protein</fullName>
    </submittedName>
</protein>
<dbReference type="AlphaFoldDB" id="A0A5B7J7B1"/>
<feature type="compositionally biased region" description="Polar residues" evidence="1">
    <location>
        <begin position="66"/>
        <end position="78"/>
    </location>
</feature>
<evidence type="ECO:0000313" key="2">
    <source>
        <dbReference type="EMBL" id="MPC89427.1"/>
    </source>
</evidence>
<comment type="caution">
    <text evidence="2">The sequence shown here is derived from an EMBL/GenBank/DDBJ whole genome shotgun (WGS) entry which is preliminary data.</text>
</comment>
<name>A0A5B7J7B1_PORTR</name>
<proteinExistence type="predicted"/>
<gene>
    <name evidence="2" type="ORF">E2C01_084373</name>
</gene>
<reference evidence="2 3" key="1">
    <citation type="submission" date="2019-05" db="EMBL/GenBank/DDBJ databases">
        <title>Another draft genome of Portunus trituberculatus and its Hox gene families provides insights of decapod evolution.</title>
        <authorList>
            <person name="Jeong J.-H."/>
            <person name="Song I."/>
            <person name="Kim S."/>
            <person name="Choi T."/>
            <person name="Kim D."/>
            <person name="Ryu S."/>
            <person name="Kim W."/>
        </authorList>
    </citation>
    <scope>NUCLEOTIDE SEQUENCE [LARGE SCALE GENOMIC DNA]</scope>
    <source>
        <tissue evidence="2">Muscle</tissue>
    </source>
</reference>
<feature type="region of interest" description="Disordered" evidence="1">
    <location>
        <begin position="29"/>
        <end position="78"/>
    </location>
</feature>
<organism evidence="2 3">
    <name type="scientific">Portunus trituberculatus</name>
    <name type="common">Swimming crab</name>
    <name type="synonym">Neptunus trituberculatus</name>
    <dbReference type="NCBI Taxonomy" id="210409"/>
    <lineage>
        <taxon>Eukaryota</taxon>
        <taxon>Metazoa</taxon>
        <taxon>Ecdysozoa</taxon>
        <taxon>Arthropoda</taxon>
        <taxon>Crustacea</taxon>
        <taxon>Multicrustacea</taxon>
        <taxon>Malacostraca</taxon>
        <taxon>Eumalacostraca</taxon>
        <taxon>Eucarida</taxon>
        <taxon>Decapoda</taxon>
        <taxon>Pleocyemata</taxon>
        <taxon>Brachyura</taxon>
        <taxon>Eubrachyura</taxon>
        <taxon>Portunoidea</taxon>
        <taxon>Portunidae</taxon>
        <taxon>Portuninae</taxon>
        <taxon>Portunus</taxon>
    </lineage>
</organism>
<accession>A0A5B7J7B1</accession>
<dbReference type="EMBL" id="VSRR010080974">
    <property type="protein sequence ID" value="MPC89427.1"/>
    <property type="molecule type" value="Genomic_DNA"/>
</dbReference>
<keyword evidence="3" id="KW-1185">Reference proteome</keyword>
<evidence type="ECO:0000313" key="3">
    <source>
        <dbReference type="Proteomes" id="UP000324222"/>
    </source>
</evidence>